<feature type="transmembrane region" description="Helical" evidence="7">
    <location>
        <begin position="49"/>
        <end position="69"/>
    </location>
</feature>
<dbReference type="Pfam" id="PF01618">
    <property type="entry name" value="MotA_ExbB"/>
    <property type="match status" value="1"/>
</dbReference>
<dbReference type="RefSeq" id="WP_103918900.1">
    <property type="nucleotide sequence ID" value="NZ_FMSV02000127.1"/>
</dbReference>
<keyword evidence="5 7" id="KW-0472">Membrane</keyword>
<name>A0A1H6F7F7_9GAMM</name>
<dbReference type="GO" id="GO:0017038">
    <property type="term" value="P:protein import"/>
    <property type="evidence" value="ECO:0007669"/>
    <property type="project" value="TreeGrafter"/>
</dbReference>
<dbReference type="InterPro" id="IPR050790">
    <property type="entry name" value="ExbB/TolQ_transport"/>
</dbReference>
<keyword evidence="6" id="KW-0653">Protein transport</keyword>
<evidence type="ECO:0000256" key="3">
    <source>
        <dbReference type="ARBA" id="ARBA00022692"/>
    </source>
</evidence>
<dbReference type="PANTHER" id="PTHR30625:SF11">
    <property type="entry name" value="MOTA_TOLQ_EXBB PROTON CHANNEL DOMAIN-CONTAINING PROTEIN"/>
    <property type="match status" value="1"/>
</dbReference>
<evidence type="ECO:0000256" key="4">
    <source>
        <dbReference type="ARBA" id="ARBA00022989"/>
    </source>
</evidence>
<keyword evidence="4 7" id="KW-1133">Transmembrane helix</keyword>
<reference evidence="9 10" key="1">
    <citation type="submission" date="2016-10" db="EMBL/GenBank/DDBJ databases">
        <authorList>
            <person name="de Groot N.N."/>
        </authorList>
    </citation>
    <scope>NUCLEOTIDE SEQUENCE [LARGE SCALE GENOMIC DNA]</scope>
    <source>
        <strain evidence="9">MBHS1</strain>
    </source>
</reference>
<dbReference type="OrthoDB" id="5290956at2"/>
<evidence type="ECO:0000313" key="10">
    <source>
        <dbReference type="Proteomes" id="UP000236724"/>
    </source>
</evidence>
<proteinExistence type="inferred from homology"/>
<evidence type="ECO:0000256" key="7">
    <source>
        <dbReference type="SAM" id="Phobius"/>
    </source>
</evidence>
<evidence type="ECO:0000256" key="1">
    <source>
        <dbReference type="ARBA" id="ARBA00004651"/>
    </source>
</evidence>
<dbReference type="PANTHER" id="PTHR30625">
    <property type="entry name" value="PROTEIN TOLQ"/>
    <property type="match status" value="1"/>
</dbReference>
<keyword evidence="10" id="KW-1185">Reference proteome</keyword>
<gene>
    <name evidence="9" type="ORF">MBHS_00737</name>
</gene>
<evidence type="ECO:0000256" key="6">
    <source>
        <dbReference type="RuleBase" id="RU004057"/>
    </source>
</evidence>
<dbReference type="EMBL" id="FMSV02000127">
    <property type="protein sequence ID" value="SEH04885.1"/>
    <property type="molecule type" value="Genomic_DNA"/>
</dbReference>
<comment type="similarity">
    <text evidence="6">Belongs to the exbB/tolQ family.</text>
</comment>
<feature type="domain" description="MotA/TolQ/ExbB proton channel" evidence="8">
    <location>
        <begin position="129"/>
        <end position="236"/>
    </location>
</feature>
<dbReference type="AlphaFoldDB" id="A0A1H6F7F7"/>
<organism evidence="9 10">
    <name type="scientific">Candidatus Venteria ishoeyi</name>
    <dbReference type="NCBI Taxonomy" id="1899563"/>
    <lineage>
        <taxon>Bacteria</taxon>
        <taxon>Pseudomonadati</taxon>
        <taxon>Pseudomonadota</taxon>
        <taxon>Gammaproteobacteria</taxon>
        <taxon>Thiotrichales</taxon>
        <taxon>Thiotrichaceae</taxon>
        <taxon>Venteria</taxon>
    </lineage>
</organism>
<evidence type="ECO:0000259" key="8">
    <source>
        <dbReference type="Pfam" id="PF01618"/>
    </source>
</evidence>
<comment type="subcellular location">
    <subcellularLocation>
        <location evidence="1">Cell membrane</location>
        <topology evidence="1">Multi-pass membrane protein</topology>
    </subcellularLocation>
    <subcellularLocation>
        <location evidence="6">Membrane</location>
        <topology evidence="6">Multi-pass membrane protein</topology>
    </subcellularLocation>
</comment>
<feature type="transmembrane region" description="Helical" evidence="7">
    <location>
        <begin position="206"/>
        <end position="228"/>
    </location>
</feature>
<dbReference type="InterPro" id="IPR002898">
    <property type="entry name" value="MotA_ExbB_proton_chnl"/>
</dbReference>
<evidence type="ECO:0000256" key="2">
    <source>
        <dbReference type="ARBA" id="ARBA00022475"/>
    </source>
</evidence>
<feature type="transmembrane region" description="Helical" evidence="7">
    <location>
        <begin position="7"/>
        <end position="29"/>
    </location>
</feature>
<accession>A0A1H6F7F7</accession>
<evidence type="ECO:0000256" key="5">
    <source>
        <dbReference type="ARBA" id="ARBA00023136"/>
    </source>
</evidence>
<protein>
    <submittedName>
        <fullName evidence="9">MotA/TolQ/ExbB proton channel family protein</fullName>
    </submittedName>
</protein>
<evidence type="ECO:0000313" key="9">
    <source>
        <dbReference type="EMBL" id="SEH04885.1"/>
    </source>
</evidence>
<feature type="transmembrane region" description="Helical" evidence="7">
    <location>
        <begin position="163"/>
        <end position="186"/>
    </location>
</feature>
<keyword evidence="2" id="KW-1003">Cell membrane</keyword>
<sequence>MDRLSQRLITALSALIFGVFFIFTLQLLLGKDAMSARLLLDYGENNTVYPFSVQNLMWIIFFLGLGELLERFRGGRQELFQLNKDYLPEDETTILRLKHLGDIYQKVRRQAGAKAELFLPRLIHRVILQFNNSNSIEQANSLLNSSLDLYLHEIDLRYNMLRYIMWLIPTLGFIGTVIGITMALSYAGEHATDVDLLSNLTQYLAVAFYTTLLALLQAAVLVFFMHIVQAREERVLNLAGQYCLDNLVNRLYVE</sequence>
<dbReference type="GO" id="GO:0005886">
    <property type="term" value="C:plasma membrane"/>
    <property type="evidence" value="ECO:0007669"/>
    <property type="project" value="UniProtKB-SubCell"/>
</dbReference>
<dbReference type="Proteomes" id="UP000236724">
    <property type="component" value="Unassembled WGS sequence"/>
</dbReference>
<keyword evidence="6" id="KW-0813">Transport</keyword>
<keyword evidence="3 7" id="KW-0812">Transmembrane</keyword>